<dbReference type="Proteomes" id="UP000314982">
    <property type="component" value="Unassembled WGS sequence"/>
</dbReference>
<keyword evidence="3" id="KW-1185">Reference proteome</keyword>
<protein>
    <submittedName>
        <fullName evidence="2">Uncharacterized protein</fullName>
    </submittedName>
</protein>
<sequence>MVSKYRDILEPQREIGRSSSLSGRSIRHEINSPTSTEHPSSTFPEGGQGEKQTPTPMADSPLTSLPHTDSGIGEEGHGPGGLNGAELGLGLGLGMAGRQTDRDRERDGRVGDLLCTLSSEVRRSRESLLDSPHNLNSASNPGQAPPSSISSVSQTNKGINVKVLTLFLYKGTDSIPLSRY</sequence>
<feature type="compositionally biased region" description="Gly residues" evidence="1">
    <location>
        <begin position="78"/>
        <end position="95"/>
    </location>
</feature>
<feature type="compositionally biased region" description="Polar residues" evidence="1">
    <location>
        <begin position="133"/>
        <end position="153"/>
    </location>
</feature>
<dbReference type="AlphaFoldDB" id="A0A4W5JQV4"/>
<feature type="compositionally biased region" description="Polar residues" evidence="1">
    <location>
        <begin position="31"/>
        <end position="43"/>
    </location>
</feature>
<evidence type="ECO:0000313" key="2">
    <source>
        <dbReference type="Ensembl" id="ENSHHUP00000007413.1"/>
    </source>
</evidence>
<name>A0A4W5JQV4_9TELE</name>
<feature type="compositionally biased region" description="Polar residues" evidence="1">
    <location>
        <begin position="50"/>
        <end position="67"/>
    </location>
</feature>
<evidence type="ECO:0000313" key="3">
    <source>
        <dbReference type="Proteomes" id="UP000314982"/>
    </source>
</evidence>
<evidence type="ECO:0000256" key="1">
    <source>
        <dbReference type="SAM" id="MobiDB-lite"/>
    </source>
</evidence>
<proteinExistence type="predicted"/>
<dbReference type="STRING" id="62062.ENSHHUP00000007413"/>
<feature type="region of interest" description="Disordered" evidence="1">
    <location>
        <begin position="1"/>
        <end position="109"/>
    </location>
</feature>
<accession>A0A4W5JQV4</accession>
<feature type="region of interest" description="Disordered" evidence="1">
    <location>
        <begin position="123"/>
        <end position="153"/>
    </location>
</feature>
<dbReference type="GeneTree" id="ENSGT00940000154934"/>
<reference evidence="3" key="1">
    <citation type="submission" date="2018-06" db="EMBL/GenBank/DDBJ databases">
        <title>Genome assembly of Danube salmon.</title>
        <authorList>
            <person name="Macqueen D.J."/>
            <person name="Gundappa M.K."/>
        </authorList>
    </citation>
    <scope>NUCLEOTIDE SEQUENCE [LARGE SCALE GENOMIC DNA]</scope>
</reference>
<feature type="compositionally biased region" description="Basic and acidic residues" evidence="1">
    <location>
        <begin position="99"/>
        <end position="109"/>
    </location>
</feature>
<reference evidence="2" key="2">
    <citation type="submission" date="2025-08" db="UniProtKB">
        <authorList>
            <consortium name="Ensembl"/>
        </authorList>
    </citation>
    <scope>IDENTIFICATION</scope>
</reference>
<organism evidence="2 3">
    <name type="scientific">Hucho hucho</name>
    <name type="common">huchen</name>
    <dbReference type="NCBI Taxonomy" id="62062"/>
    <lineage>
        <taxon>Eukaryota</taxon>
        <taxon>Metazoa</taxon>
        <taxon>Chordata</taxon>
        <taxon>Craniata</taxon>
        <taxon>Vertebrata</taxon>
        <taxon>Euteleostomi</taxon>
        <taxon>Actinopterygii</taxon>
        <taxon>Neopterygii</taxon>
        <taxon>Teleostei</taxon>
        <taxon>Protacanthopterygii</taxon>
        <taxon>Salmoniformes</taxon>
        <taxon>Salmonidae</taxon>
        <taxon>Salmoninae</taxon>
        <taxon>Hucho</taxon>
    </lineage>
</organism>
<feature type="compositionally biased region" description="Basic and acidic residues" evidence="1">
    <location>
        <begin position="1"/>
        <end position="16"/>
    </location>
</feature>
<dbReference type="Ensembl" id="ENSHHUT00000007635.1">
    <property type="protein sequence ID" value="ENSHHUP00000007413.1"/>
    <property type="gene ID" value="ENSHHUG00000004569.1"/>
</dbReference>
<reference evidence="2" key="3">
    <citation type="submission" date="2025-09" db="UniProtKB">
        <authorList>
            <consortium name="Ensembl"/>
        </authorList>
    </citation>
    <scope>IDENTIFICATION</scope>
</reference>